<dbReference type="PANTHER" id="PTHR12356">
    <property type="entry name" value="NUCLEAR MOVEMENT PROTEIN NUDC"/>
    <property type="match status" value="1"/>
</dbReference>
<dbReference type="InterPro" id="IPR008978">
    <property type="entry name" value="HSP20-like_chaperone"/>
</dbReference>
<dbReference type="EMBL" id="MTYJ01000334">
    <property type="protein sequence ID" value="OWA53622.1"/>
    <property type="molecule type" value="Genomic_DNA"/>
</dbReference>
<gene>
    <name evidence="4" type="ORF">BV898_18043</name>
</gene>
<protein>
    <submittedName>
        <fullName evidence="4">NudC domain-containing protein 3</fullName>
    </submittedName>
</protein>
<dbReference type="InterPro" id="IPR037898">
    <property type="entry name" value="NudC_fam"/>
</dbReference>
<organism evidence="4 5">
    <name type="scientific">Hypsibius exemplaris</name>
    <name type="common">Freshwater tardigrade</name>
    <dbReference type="NCBI Taxonomy" id="2072580"/>
    <lineage>
        <taxon>Eukaryota</taxon>
        <taxon>Metazoa</taxon>
        <taxon>Ecdysozoa</taxon>
        <taxon>Tardigrada</taxon>
        <taxon>Eutardigrada</taxon>
        <taxon>Parachela</taxon>
        <taxon>Hypsibioidea</taxon>
        <taxon>Hypsibiidae</taxon>
        <taxon>Hypsibius</taxon>
    </lineage>
</organism>
<dbReference type="GO" id="GO:0006457">
    <property type="term" value="P:protein folding"/>
    <property type="evidence" value="ECO:0007669"/>
    <property type="project" value="TreeGrafter"/>
</dbReference>
<accession>A0A9X6NGH8</accession>
<dbReference type="GO" id="GO:0005737">
    <property type="term" value="C:cytoplasm"/>
    <property type="evidence" value="ECO:0007669"/>
    <property type="project" value="TreeGrafter"/>
</dbReference>
<feature type="region of interest" description="Disordered" evidence="2">
    <location>
        <begin position="91"/>
        <end position="134"/>
    </location>
</feature>
<reference evidence="5" key="1">
    <citation type="submission" date="2017-01" db="EMBL/GenBank/DDBJ databases">
        <title>Comparative genomics of anhydrobiosis in the tardigrade Hypsibius dujardini.</title>
        <authorList>
            <person name="Yoshida Y."/>
            <person name="Koutsovoulos G."/>
            <person name="Laetsch D."/>
            <person name="Stevens L."/>
            <person name="Kumar S."/>
            <person name="Horikawa D."/>
            <person name="Ishino K."/>
            <person name="Komine S."/>
            <person name="Tomita M."/>
            <person name="Blaxter M."/>
            <person name="Arakawa K."/>
        </authorList>
    </citation>
    <scope>NUCLEOTIDE SEQUENCE [LARGE SCALE GENOMIC DNA]</scope>
    <source>
        <strain evidence="5">Z151</strain>
    </source>
</reference>
<dbReference type="PROSITE" id="PS51203">
    <property type="entry name" value="CS"/>
    <property type="match status" value="1"/>
</dbReference>
<evidence type="ECO:0000313" key="4">
    <source>
        <dbReference type="EMBL" id="OWA53622.1"/>
    </source>
</evidence>
<keyword evidence="5" id="KW-1185">Reference proteome</keyword>
<feature type="domain" description="CS" evidence="3">
    <location>
        <begin position="154"/>
        <end position="246"/>
    </location>
</feature>
<dbReference type="Pfam" id="PF04969">
    <property type="entry name" value="CS"/>
    <property type="match status" value="1"/>
</dbReference>
<evidence type="ECO:0000256" key="1">
    <source>
        <dbReference type="ARBA" id="ARBA00022553"/>
    </source>
</evidence>
<dbReference type="Proteomes" id="UP000192578">
    <property type="component" value="Unassembled WGS sequence"/>
</dbReference>
<dbReference type="Gene3D" id="2.60.40.790">
    <property type="match status" value="1"/>
</dbReference>
<keyword evidence="1" id="KW-0597">Phosphoprotein</keyword>
<evidence type="ECO:0000259" key="3">
    <source>
        <dbReference type="PROSITE" id="PS51203"/>
    </source>
</evidence>
<name>A0A9X6NGH8_HYPEX</name>
<dbReference type="Pfam" id="PF14050">
    <property type="entry name" value="Nudc_N"/>
    <property type="match status" value="1"/>
</dbReference>
<dbReference type="GO" id="GO:0051082">
    <property type="term" value="F:unfolded protein binding"/>
    <property type="evidence" value="ECO:0007669"/>
    <property type="project" value="TreeGrafter"/>
</dbReference>
<dbReference type="AlphaFoldDB" id="A0A9X6NGH8"/>
<sequence>MTWTNSRTTTEESSSGCSGINGVYDETLLGILRNEGQVAPFLDAVFGFLWRRTDFFQPLAPDGTLGFAEGAALKLVAGAFRKYEILAEGRGGGVATEEKSAPTREGDKPTADNPASHSPTETTTSSTMASPETGERRPIPIITAQHVDDAGNGAVHDRYSWNQTHRDLDVRVFVPRTITKSKQLQVELRKTTMRVCLKGADHNEVILEGAFKRPINSAESMWIFVPGEYVQMTLEKETEGWWDGLLEGEGVIDLSRIDAEVSFQEMDSAEQQLIRKLIHEQKMKPPSGPTPEEQAEVEAILRAPWPVDGPLFKGQPLNPSALPQ</sequence>
<evidence type="ECO:0000256" key="2">
    <source>
        <dbReference type="SAM" id="MobiDB-lite"/>
    </source>
</evidence>
<dbReference type="InterPro" id="IPR025934">
    <property type="entry name" value="NudC_N_dom"/>
</dbReference>
<feature type="compositionally biased region" description="Basic and acidic residues" evidence="2">
    <location>
        <begin position="96"/>
        <end position="110"/>
    </location>
</feature>
<dbReference type="PANTHER" id="PTHR12356:SF19">
    <property type="entry name" value="NUDC DOMAIN-CONTAINING PROTEIN 3"/>
    <property type="match status" value="1"/>
</dbReference>
<feature type="compositionally biased region" description="Low complexity" evidence="2">
    <location>
        <begin position="114"/>
        <end position="132"/>
    </location>
</feature>
<comment type="caution">
    <text evidence="4">The sequence shown here is derived from an EMBL/GenBank/DDBJ whole genome shotgun (WGS) entry which is preliminary data.</text>
</comment>
<evidence type="ECO:0000313" key="5">
    <source>
        <dbReference type="Proteomes" id="UP000192578"/>
    </source>
</evidence>
<dbReference type="InterPro" id="IPR007052">
    <property type="entry name" value="CS_dom"/>
</dbReference>
<dbReference type="SUPFAM" id="SSF49764">
    <property type="entry name" value="HSP20-like chaperones"/>
    <property type="match status" value="1"/>
</dbReference>
<proteinExistence type="predicted"/>
<dbReference type="OrthoDB" id="515366at2759"/>